<keyword evidence="6 8" id="KW-1133">Transmembrane helix</keyword>
<dbReference type="GO" id="GO:0005886">
    <property type="term" value="C:plasma membrane"/>
    <property type="evidence" value="ECO:0007669"/>
    <property type="project" value="UniProtKB-SubCell"/>
</dbReference>
<sequence length="420" mass="45517">MEYIIQYMNELWQLLNEMAIYLLIGFLFAGILHVFIPKERVSRYLGKKNALSVMNATLLGIPLPLCSCGVIPAGISFYRNGASKGATTSFLISTPQTGVDSMLVTYSLLGLPMALIRPVIAFITGIAGGIITNKIDNEQPNRLVQAEKKKSEKKSIGKRVVEAFQYGFIEFMQDIAKWLVIGLLIAALLAVLIPDSFFTTYIQHGWINMLIVLAASVPLYVCATGSVPIAAVLMMKGLSPGAALVFLMAGPATNAATLAVLGKTIGKKATIAYLLTITLGALLGGWVIDQFLPAEWFSLAGVNAVSEHFIPGNWQAVASVLLILLLVLNMAIKWNKSRKEKSRELEGDASQQIKTFVVEGMTCVNCKAHVEEGIRGLDGITDVKADLDTGEVRILGDTFDVENIQLSVEKGGYVFKGEKN</sequence>
<keyword evidence="11" id="KW-1185">Reference proteome</keyword>
<feature type="transmembrane region" description="Helical" evidence="8">
    <location>
        <begin position="241"/>
        <end position="261"/>
    </location>
</feature>
<reference evidence="10 11" key="1">
    <citation type="submission" date="2019-10" db="EMBL/GenBank/DDBJ databases">
        <title>Prolixibacter strains distinguished by the presence of nitrate reductase genes were adept at nitrate-dependent anaerobic corrosion of metallic iron and carbon steel.</title>
        <authorList>
            <person name="Iino T."/>
            <person name="Shono N."/>
            <person name="Ito K."/>
            <person name="Nakamura R."/>
            <person name="Sueoka K."/>
            <person name="Harayama S."/>
            <person name="Ohkuma M."/>
        </authorList>
    </citation>
    <scope>NUCLEOTIDE SEQUENCE [LARGE SCALE GENOMIC DNA]</scope>
    <source>
        <strain evidence="10 11">JCM 13498</strain>
    </source>
</reference>
<accession>A0A5M4AVM5</accession>
<dbReference type="InterPro" id="IPR005524">
    <property type="entry name" value="DUF318"/>
</dbReference>
<protein>
    <recommendedName>
        <fullName evidence="9">HMA domain-containing protein</fullName>
    </recommendedName>
</protein>
<feature type="transmembrane region" description="Helical" evidence="8">
    <location>
        <begin position="273"/>
        <end position="292"/>
    </location>
</feature>
<feature type="transmembrane region" description="Helical" evidence="8">
    <location>
        <begin position="56"/>
        <end position="78"/>
    </location>
</feature>
<dbReference type="AlphaFoldDB" id="A0A5M4AVM5"/>
<dbReference type="EMBL" id="BLAX01000001">
    <property type="protein sequence ID" value="GET31646.1"/>
    <property type="molecule type" value="Genomic_DNA"/>
</dbReference>
<dbReference type="Pfam" id="PF03773">
    <property type="entry name" value="ArsP_1"/>
    <property type="match status" value="1"/>
</dbReference>
<dbReference type="CDD" id="cd00371">
    <property type="entry name" value="HMA"/>
    <property type="match status" value="1"/>
</dbReference>
<dbReference type="InterPro" id="IPR017969">
    <property type="entry name" value="Heavy-metal-associated_CS"/>
</dbReference>
<organism evidence="10 11">
    <name type="scientific">Prolixibacter bellariivorans</name>
    <dbReference type="NCBI Taxonomy" id="314319"/>
    <lineage>
        <taxon>Bacteria</taxon>
        <taxon>Pseudomonadati</taxon>
        <taxon>Bacteroidota</taxon>
        <taxon>Bacteroidia</taxon>
        <taxon>Marinilabiliales</taxon>
        <taxon>Prolixibacteraceae</taxon>
        <taxon>Prolixibacter</taxon>
    </lineage>
</organism>
<feature type="domain" description="HMA" evidence="9">
    <location>
        <begin position="352"/>
        <end position="416"/>
    </location>
</feature>
<keyword evidence="7 8" id="KW-0472">Membrane</keyword>
<evidence type="ECO:0000256" key="6">
    <source>
        <dbReference type="ARBA" id="ARBA00022989"/>
    </source>
</evidence>
<dbReference type="Proteomes" id="UP000391834">
    <property type="component" value="Unassembled WGS sequence"/>
</dbReference>
<dbReference type="OrthoDB" id="9770315at2"/>
<evidence type="ECO:0000256" key="5">
    <source>
        <dbReference type="ARBA" id="ARBA00022723"/>
    </source>
</evidence>
<dbReference type="PROSITE" id="PS50846">
    <property type="entry name" value="HMA_2"/>
    <property type="match status" value="1"/>
</dbReference>
<evidence type="ECO:0000313" key="11">
    <source>
        <dbReference type="Proteomes" id="UP000391834"/>
    </source>
</evidence>
<dbReference type="NCBIfam" id="NF033936">
    <property type="entry name" value="CuZnOut_SO0444"/>
    <property type="match status" value="1"/>
</dbReference>
<evidence type="ECO:0000256" key="2">
    <source>
        <dbReference type="ARBA" id="ARBA00006386"/>
    </source>
</evidence>
<comment type="subcellular location">
    <subcellularLocation>
        <location evidence="1">Cell membrane</location>
        <topology evidence="1">Multi-pass membrane protein</topology>
    </subcellularLocation>
</comment>
<feature type="transmembrane region" description="Helical" evidence="8">
    <location>
        <begin position="312"/>
        <end position="332"/>
    </location>
</feature>
<evidence type="ECO:0000313" key="10">
    <source>
        <dbReference type="EMBL" id="GET31646.1"/>
    </source>
</evidence>
<evidence type="ECO:0000256" key="3">
    <source>
        <dbReference type="ARBA" id="ARBA00022475"/>
    </source>
</evidence>
<evidence type="ECO:0000259" key="9">
    <source>
        <dbReference type="PROSITE" id="PS50846"/>
    </source>
</evidence>
<feature type="transmembrane region" description="Helical" evidence="8">
    <location>
        <begin position="175"/>
        <end position="194"/>
    </location>
</feature>
<dbReference type="InterPro" id="IPR052923">
    <property type="entry name" value="UPF0718"/>
</dbReference>
<dbReference type="Gene3D" id="3.30.70.100">
    <property type="match status" value="1"/>
</dbReference>
<gene>
    <name evidence="10" type="ORF">PbJCM13498_05090</name>
</gene>
<comment type="similarity">
    <text evidence="2">Belongs to the UPF0718 family.</text>
</comment>
<comment type="caution">
    <text evidence="10">The sequence shown here is derived from an EMBL/GenBank/DDBJ whole genome shotgun (WGS) entry which is preliminary data.</text>
</comment>
<dbReference type="PANTHER" id="PTHR34184:SF4">
    <property type="entry name" value="UPF0718 PROTEIN YCGR"/>
    <property type="match status" value="1"/>
</dbReference>
<evidence type="ECO:0000256" key="1">
    <source>
        <dbReference type="ARBA" id="ARBA00004651"/>
    </source>
</evidence>
<proteinExistence type="inferred from homology"/>
<dbReference type="InterPro" id="IPR006121">
    <property type="entry name" value="HMA_dom"/>
</dbReference>
<dbReference type="PROSITE" id="PS01047">
    <property type="entry name" value="HMA_1"/>
    <property type="match status" value="1"/>
</dbReference>
<dbReference type="GO" id="GO:0046872">
    <property type="term" value="F:metal ion binding"/>
    <property type="evidence" value="ECO:0007669"/>
    <property type="project" value="UniProtKB-KW"/>
</dbReference>
<name>A0A5M4AVM5_9BACT</name>
<dbReference type="SUPFAM" id="SSF55008">
    <property type="entry name" value="HMA, heavy metal-associated domain"/>
    <property type="match status" value="1"/>
</dbReference>
<feature type="transmembrane region" description="Helical" evidence="8">
    <location>
        <begin position="206"/>
        <end position="235"/>
    </location>
</feature>
<keyword evidence="4 8" id="KW-0812">Transmembrane</keyword>
<evidence type="ECO:0000256" key="7">
    <source>
        <dbReference type="ARBA" id="ARBA00023136"/>
    </source>
</evidence>
<evidence type="ECO:0000256" key="8">
    <source>
        <dbReference type="SAM" id="Phobius"/>
    </source>
</evidence>
<keyword evidence="3" id="KW-1003">Cell membrane</keyword>
<dbReference type="RefSeq" id="WP_051538627.1">
    <property type="nucleotide sequence ID" value="NZ_BLAX01000001.1"/>
</dbReference>
<dbReference type="Pfam" id="PF00403">
    <property type="entry name" value="HMA"/>
    <property type="match status" value="1"/>
</dbReference>
<keyword evidence="5" id="KW-0479">Metal-binding</keyword>
<dbReference type="InterPro" id="IPR036163">
    <property type="entry name" value="HMA_dom_sf"/>
</dbReference>
<dbReference type="PANTHER" id="PTHR34184">
    <property type="entry name" value="UPF0718 PROTEIN YCGR"/>
    <property type="match status" value="1"/>
</dbReference>
<feature type="transmembrane region" description="Helical" evidence="8">
    <location>
        <begin position="18"/>
        <end position="36"/>
    </location>
</feature>
<evidence type="ECO:0000256" key="4">
    <source>
        <dbReference type="ARBA" id="ARBA00022692"/>
    </source>
</evidence>